<keyword evidence="4" id="KW-0687">Ribonucleoprotein</keyword>
<evidence type="ECO:0000256" key="6">
    <source>
        <dbReference type="ARBA" id="ARBA00035329"/>
    </source>
</evidence>
<evidence type="ECO:0000313" key="8">
    <source>
        <dbReference type="Ensembl" id="ENSECRP00000017263.1"/>
    </source>
</evidence>
<keyword evidence="9" id="KW-1185">Reference proteome</keyword>
<evidence type="ECO:0000313" key="9">
    <source>
        <dbReference type="Proteomes" id="UP000694620"/>
    </source>
</evidence>
<keyword evidence="3" id="KW-0689">Ribosomal protein</keyword>
<dbReference type="InterPro" id="IPR001141">
    <property type="entry name" value="Ribosomal_eL27"/>
</dbReference>
<dbReference type="AlphaFoldDB" id="A0A8C4SHW0"/>
<dbReference type="Pfam" id="PF00467">
    <property type="entry name" value="KOW"/>
    <property type="match status" value="1"/>
</dbReference>
<dbReference type="Proteomes" id="UP000694620">
    <property type="component" value="Chromosome 10"/>
</dbReference>
<evidence type="ECO:0000256" key="3">
    <source>
        <dbReference type="ARBA" id="ARBA00022980"/>
    </source>
</evidence>
<evidence type="ECO:0000256" key="4">
    <source>
        <dbReference type="ARBA" id="ARBA00023274"/>
    </source>
</evidence>
<dbReference type="InterPro" id="IPR008991">
    <property type="entry name" value="Translation_prot_SH3-like_sf"/>
</dbReference>
<dbReference type="PANTHER" id="PTHR10497">
    <property type="entry name" value="60S RIBOSOMAL PROTEIN L27"/>
    <property type="match status" value="1"/>
</dbReference>
<dbReference type="Ensembl" id="ENSECRT00000017593.1">
    <property type="protein sequence ID" value="ENSECRP00000017263.1"/>
    <property type="gene ID" value="ENSECRG00000011509.1"/>
</dbReference>
<dbReference type="GeneTree" id="ENSGT00390000010721"/>
<dbReference type="GO" id="GO:0005840">
    <property type="term" value="C:ribosome"/>
    <property type="evidence" value="ECO:0007669"/>
    <property type="project" value="UniProtKB-KW"/>
</dbReference>
<dbReference type="InterPro" id="IPR041991">
    <property type="entry name" value="Ribosomal_eL27_KOW"/>
</dbReference>
<dbReference type="InterPro" id="IPR038655">
    <property type="entry name" value="Ribosomal_eL27_sf"/>
</dbReference>
<protein>
    <recommendedName>
        <fullName evidence="5">Large ribosomal subunit protein eL27</fullName>
    </recommendedName>
    <alternativeName>
        <fullName evidence="6">60S ribosomal protein L27</fullName>
    </alternativeName>
</protein>
<dbReference type="Gene3D" id="2.30.30.770">
    <property type="match status" value="2"/>
</dbReference>
<dbReference type="GO" id="GO:0003735">
    <property type="term" value="F:structural constituent of ribosome"/>
    <property type="evidence" value="ECO:0007669"/>
    <property type="project" value="InterPro"/>
</dbReference>
<evidence type="ECO:0000259" key="7">
    <source>
        <dbReference type="SMART" id="SM00739"/>
    </source>
</evidence>
<reference evidence="8" key="3">
    <citation type="submission" date="2025-09" db="UniProtKB">
        <authorList>
            <consortium name="Ensembl"/>
        </authorList>
    </citation>
    <scope>IDENTIFICATION</scope>
</reference>
<dbReference type="GO" id="GO:1990904">
    <property type="term" value="C:ribonucleoprotein complex"/>
    <property type="evidence" value="ECO:0007669"/>
    <property type="project" value="UniProtKB-KW"/>
</dbReference>
<dbReference type="Pfam" id="PF01777">
    <property type="entry name" value="Ribosomal_L27e"/>
    <property type="match status" value="1"/>
</dbReference>
<organism evidence="8 9">
    <name type="scientific">Erpetoichthys calabaricus</name>
    <name type="common">Rope fish</name>
    <name type="synonym">Calamoichthys calabaricus</name>
    <dbReference type="NCBI Taxonomy" id="27687"/>
    <lineage>
        <taxon>Eukaryota</taxon>
        <taxon>Metazoa</taxon>
        <taxon>Chordata</taxon>
        <taxon>Craniata</taxon>
        <taxon>Vertebrata</taxon>
        <taxon>Euteleostomi</taxon>
        <taxon>Actinopterygii</taxon>
        <taxon>Polypteriformes</taxon>
        <taxon>Polypteridae</taxon>
        <taxon>Erpetoichthys</taxon>
    </lineage>
</organism>
<accession>A0A8C4SHW0</accession>
<name>A0A8C4SHW0_ERPCA</name>
<dbReference type="SMART" id="SM00739">
    <property type="entry name" value="KOW"/>
    <property type="match status" value="1"/>
</dbReference>
<sequence>MGKFMKPGKVVMVLAGRYAGLKAVIVKNVDDGTSDRPYIRALVAGVDRYPRKVTTDMGKKKITKDPAMKPKARWEAKVEFDERYKTGKNKWFFQKLRLQVVSALL</sequence>
<dbReference type="InterPro" id="IPR005824">
    <property type="entry name" value="KOW"/>
</dbReference>
<comment type="subcellular location">
    <subcellularLocation>
        <location evidence="1">Rough endoplasmic reticulum</location>
    </subcellularLocation>
</comment>
<evidence type="ECO:0000256" key="2">
    <source>
        <dbReference type="ARBA" id="ARBA00009124"/>
    </source>
</evidence>
<comment type="similarity">
    <text evidence="2">Belongs to the eukaryotic ribosomal protein eL27 family.</text>
</comment>
<evidence type="ECO:0000256" key="1">
    <source>
        <dbReference type="ARBA" id="ARBA00004427"/>
    </source>
</evidence>
<gene>
    <name evidence="8" type="primary">RPL27</name>
</gene>
<dbReference type="GO" id="GO:0005791">
    <property type="term" value="C:rough endoplasmic reticulum"/>
    <property type="evidence" value="ECO:0007669"/>
    <property type="project" value="UniProtKB-SubCell"/>
</dbReference>
<dbReference type="GO" id="GO:0006412">
    <property type="term" value="P:translation"/>
    <property type="evidence" value="ECO:0007669"/>
    <property type="project" value="InterPro"/>
</dbReference>
<feature type="domain" description="KOW" evidence="7">
    <location>
        <begin position="4"/>
        <end position="31"/>
    </location>
</feature>
<reference evidence="8" key="2">
    <citation type="submission" date="2025-08" db="UniProtKB">
        <authorList>
            <consortium name="Ensembl"/>
        </authorList>
    </citation>
    <scope>IDENTIFICATION</scope>
</reference>
<evidence type="ECO:0000256" key="5">
    <source>
        <dbReference type="ARBA" id="ARBA00035224"/>
    </source>
</evidence>
<reference evidence="8" key="1">
    <citation type="submission" date="2021-06" db="EMBL/GenBank/DDBJ databases">
        <authorList>
            <consortium name="Wellcome Sanger Institute Data Sharing"/>
        </authorList>
    </citation>
    <scope>NUCLEOTIDE SEQUENCE [LARGE SCALE GENOMIC DNA]</scope>
</reference>
<dbReference type="SUPFAM" id="SSF50104">
    <property type="entry name" value="Translation proteins SH3-like domain"/>
    <property type="match status" value="1"/>
</dbReference>
<dbReference type="CDD" id="cd06090">
    <property type="entry name" value="KOW_RPL27"/>
    <property type="match status" value="1"/>
</dbReference>
<proteinExistence type="inferred from homology"/>